<reference evidence="11 12" key="1">
    <citation type="submission" date="2024-05" db="EMBL/GenBank/DDBJ databases">
        <title>Genetic variation in Jamaican populations of the coffee berry borer (Hypothenemus hampei).</title>
        <authorList>
            <person name="Errbii M."/>
            <person name="Myrie A."/>
        </authorList>
    </citation>
    <scope>NUCLEOTIDE SEQUENCE [LARGE SCALE GENOMIC DNA]</scope>
    <source>
        <strain evidence="11">JA-Hopewell-2020-01-JO</strain>
        <tissue evidence="11">Whole body</tissue>
    </source>
</reference>
<evidence type="ECO:0000256" key="1">
    <source>
        <dbReference type="ARBA" id="ARBA00004651"/>
    </source>
</evidence>
<keyword evidence="12" id="KW-1185">Reference proteome</keyword>
<organism evidence="11 12">
    <name type="scientific">Hypothenemus hampei</name>
    <name type="common">Coffee berry borer</name>
    <dbReference type="NCBI Taxonomy" id="57062"/>
    <lineage>
        <taxon>Eukaryota</taxon>
        <taxon>Metazoa</taxon>
        <taxon>Ecdysozoa</taxon>
        <taxon>Arthropoda</taxon>
        <taxon>Hexapoda</taxon>
        <taxon>Insecta</taxon>
        <taxon>Pterygota</taxon>
        <taxon>Neoptera</taxon>
        <taxon>Endopterygota</taxon>
        <taxon>Coleoptera</taxon>
        <taxon>Polyphaga</taxon>
        <taxon>Cucujiformia</taxon>
        <taxon>Curculionidae</taxon>
        <taxon>Scolytinae</taxon>
        <taxon>Hypothenemus</taxon>
    </lineage>
</organism>
<feature type="transmembrane region" description="Helical" evidence="10">
    <location>
        <begin position="77"/>
        <end position="95"/>
    </location>
</feature>
<proteinExistence type="inferred from homology"/>
<dbReference type="PANTHER" id="PTHR21137">
    <property type="entry name" value="ODORANT RECEPTOR"/>
    <property type="match status" value="1"/>
</dbReference>
<keyword evidence="5 10" id="KW-0552">Olfaction</keyword>
<dbReference type="InterPro" id="IPR004117">
    <property type="entry name" value="7tm6_olfct_rcpt"/>
</dbReference>
<sequence length="404" mass="46666">MDTSRSSIKENRSILKYLRKEMIAGGFFPGFKIENWFLQKIYKCYIYGIQFCFVTIIALMCFEFISVLPKGDMEKITLNMCFVITGILIIVKIYILKSGTTVELLNAIIEEEHKIFRCEGNSSNIYYSFVTYAQNFNKLFNISSLVTTVVILTATNLSGLLIEQLQKPLLILGQLSFNEFNKQNHYGIYLTIQDIWAILATLYYNLFSNFYIALLTFVKAQLKMLQYEFENLKSKSRLEDFQNAKKLLHNHQSVIKLVNDVNKALKWWLFVEFALGSINLASVIIQVLLANHITFIGFLVAVVITLFTQQFILAWFASDVAVESSRLSESIYLSEWYKTSTDIQILFKVAILRSQKPLFIYLGNFKPLTNQTSLSKIRFILNALYTRSILISNALEYCNVKNLK</sequence>
<comment type="similarity">
    <text evidence="10">Belongs to the insect chemoreceptor superfamily. Heteromeric odorant receptor channel (TC 1.A.69) family.</text>
</comment>
<evidence type="ECO:0000256" key="9">
    <source>
        <dbReference type="ARBA" id="ARBA00023224"/>
    </source>
</evidence>
<name>A0ABD1FGV0_HYPHA</name>
<dbReference type="GO" id="GO:0007608">
    <property type="term" value="P:sensory perception of smell"/>
    <property type="evidence" value="ECO:0007669"/>
    <property type="project" value="UniProtKB-KW"/>
</dbReference>
<keyword evidence="6 10" id="KW-1133">Transmembrane helix</keyword>
<protein>
    <recommendedName>
        <fullName evidence="10">Odorant receptor</fullName>
    </recommendedName>
</protein>
<feature type="transmembrane region" description="Helical" evidence="10">
    <location>
        <begin position="44"/>
        <end position="65"/>
    </location>
</feature>
<evidence type="ECO:0000313" key="12">
    <source>
        <dbReference type="Proteomes" id="UP001566132"/>
    </source>
</evidence>
<dbReference type="GO" id="GO:0007165">
    <property type="term" value="P:signal transduction"/>
    <property type="evidence" value="ECO:0007669"/>
    <property type="project" value="UniProtKB-KW"/>
</dbReference>
<dbReference type="PANTHER" id="PTHR21137:SF35">
    <property type="entry name" value="ODORANT RECEPTOR 19A-RELATED"/>
    <property type="match status" value="1"/>
</dbReference>
<dbReference type="Pfam" id="PF02949">
    <property type="entry name" value="7tm_6"/>
    <property type="match status" value="1"/>
</dbReference>
<gene>
    <name evidence="11" type="ORF">ABEB36_001575</name>
</gene>
<comment type="subcellular location">
    <subcellularLocation>
        <location evidence="1 10">Cell membrane</location>
        <topology evidence="1 10">Multi-pass membrane protein</topology>
    </subcellularLocation>
</comment>
<evidence type="ECO:0000256" key="8">
    <source>
        <dbReference type="ARBA" id="ARBA00023170"/>
    </source>
</evidence>
<dbReference type="Proteomes" id="UP001566132">
    <property type="component" value="Unassembled WGS sequence"/>
</dbReference>
<feature type="transmembrane region" description="Helical" evidence="10">
    <location>
        <begin position="139"/>
        <end position="162"/>
    </location>
</feature>
<evidence type="ECO:0000256" key="6">
    <source>
        <dbReference type="ARBA" id="ARBA00022989"/>
    </source>
</evidence>
<keyword evidence="4 10" id="KW-0812">Transmembrane</keyword>
<evidence type="ECO:0000256" key="10">
    <source>
        <dbReference type="RuleBase" id="RU351113"/>
    </source>
</evidence>
<evidence type="ECO:0000256" key="4">
    <source>
        <dbReference type="ARBA" id="ARBA00022692"/>
    </source>
</evidence>
<dbReference type="GO" id="GO:0005886">
    <property type="term" value="C:plasma membrane"/>
    <property type="evidence" value="ECO:0007669"/>
    <property type="project" value="UniProtKB-SubCell"/>
</dbReference>
<keyword evidence="9 10" id="KW-0807">Transducer</keyword>
<keyword evidence="7 10" id="KW-0472">Membrane</keyword>
<dbReference type="AlphaFoldDB" id="A0ABD1FGV0"/>
<keyword evidence="2" id="KW-1003">Cell membrane</keyword>
<evidence type="ECO:0000256" key="3">
    <source>
        <dbReference type="ARBA" id="ARBA00022606"/>
    </source>
</evidence>
<feature type="transmembrane region" description="Helical" evidence="10">
    <location>
        <begin position="295"/>
        <end position="317"/>
    </location>
</feature>
<feature type="transmembrane region" description="Helical" evidence="10">
    <location>
        <begin position="267"/>
        <end position="289"/>
    </location>
</feature>
<comment type="caution">
    <text evidence="10">Lacks conserved residue(s) required for the propagation of feature annotation.</text>
</comment>
<keyword evidence="8 10" id="KW-0675">Receptor</keyword>
<comment type="caution">
    <text evidence="11">The sequence shown here is derived from an EMBL/GenBank/DDBJ whole genome shotgun (WGS) entry which is preliminary data.</text>
</comment>
<evidence type="ECO:0000256" key="2">
    <source>
        <dbReference type="ARBA" id="ARBA00022475"/>
    </source>
</evidence>
<evidence type="ECO:0000256" key="5">
    <source>
        <dbReference type="ARBA" id="ARBA00022725"/>
    </source>
</evidence>
<evidence type="ECO:0000256" key="7">
    <source>
        <dbReference type="ARBA" id="ARBA00023136"/>
    </source>
</evidence>
<accession>A0ABD1FGV0</accession>
<keyword evidence="3 10" id="KW-0716">Sensory transduction</keyword>
<feature type="transmembrane region" description="Helical" evidence="10">
    <location>
        <begin position="195"/>
        <end position="218"/>
    </location>
</feature>
<dbReference type="EMBL" id="JBDJPC010000001">
    <property type="protein sequence ID" value="KAL1517868.1"/>
    <property type="molecule type" value="Genomic_DNA"/>
</dbReference>
<evidence type="ECO:0000313" key="11">
    <source>
        <dbReference type="EMBL" id="KAL1517868.1"/>
    </source>
</evidence>